<accession>A0A9W9XRA7</accession>
<dbReference type="Proteomes" id="UP001149954">
    <property type="component" value="Unassembled WGS sequence"/>
</dbReference>
<feature type="compositionally biased region" description="Acidic residues" evidence="1">
    <location>
        <begin position="377"/>
        <end position="394"/>
    </location>
</feature>
<keyword evidence="3" id="KW-1185">Reference proteome</keyword>
<feature type="region of interest" description="Disordered" evidence="1">
    <location>
        <begin position="375"/>
        <end position="439"/>
    </location>
</feature>
<reference evidence="2" key="1">
    <citation type="submission" date="2022-12" db="EMBL/GenBank/DDBJ databases">
        <authorList>
            <person name="Petersen C."/>
        </authorList>
    </citation>
    <scope>NUCLEOTIDE SEQUENCE</scope>
    <source>
        <strain evidence="2">IBT 29495</strain>
    </source>
</reference>
<feature type="region of interest" description="Disordered" evidence="1">
    <location>
        <begin position="1"/>
        <end position="27"/>
    </location>
</feature>
<feature type="region of interest" description="Disordered" evidence="1">
    <location>
        <begin position="114"/>
        <end position="176"/>
    </location>
</feature>
<comment type="caution">
    <text evidence="2">The sequence shown here is derived from an EMBL/GenBank/DDBJ whole genome shotgun (WGS) entry which is preliminary data.</text>
</comment>
<evidence type="ECO:0000313" key="2">
    <source>
        <dbReference type="EMBL" id="KAJ5501925.1"/>
    </source>
</evidence>
<sequence>MMSGNYDYPRASSSSSRRISRTRPDERPEVLRLQHLRNFVSERNRSGAHHAYNATLALETLNREVAEHSLDRARDRPNFEQARADIDRQIQQLQAETAGPAERIRSIWHDQLRSERARTSLSPESHSLRHRLPWQTLRPPSPDGSLSRSSSLMPSSGQSGRDGQGRMKRRKLDADDNREEFRGFNYGQYGQVVPGMLQMEIASCDGGSYDPDSGYSRPENVLDNNASVYSTKEARCNLVLCHRGLAPFCLKKIVIRAPQCGFDAPIQEGMVFVAMTSDELLARTAEYQIQYSSGRYRRRGRRSGLQPSQEYLTGFRPPLQNLERTVLMSPHSAAVPHAAEDPQAQFRITTEYDENNEDSGEDEGWRSALLERSLAEQTEDPLSDTDESPSDEEESSGRHQRRPRVEYERLDVLSRVTEQRLRRGPSLVHPNPPSEPAQPAAEVLKPHARFFIEREKSMVTIKFDPPPYVPLILDVENRILTIQDLVGSFSLSCGAHGPMGILISKALSHMGMQVRGSSQVSLLASGGHKEFSG</sequence>
<organism evidence="2 3">
    <name type="scientific">Penicillium fimorum</name>
    <dbReference type="NCBI Taxonomy" id="1882269"/>
    <lineage>
        <taxon>Eukaryota</taxon>
        <taxon>Fungi</taxon>
        <taxon>Dikarya</taxon>
        <taxon>Ascomycota</taxon>
        <taxon>Pezizomycotina</taxon>
        <taxon>Eurotiomycetes</taxon>
        <taxon>Eurotiomycetidae</taxon>
        <taxon>Eurotiales</taxon>
        <taxon>Aspergillaceae</taxon>
        <taxon>Penicillium</taxon>
    </lineage>
</organism>
<dbReference type="AlphaFoldDB" id="A0A9W9XRA7"/>
<protein>
    <submittedName>
        <fullName evidence="2">Uncharacterized protein</fullName>
    </submittedName>
</protein>
<name>A0A9W9XRA7_9EURO</name>
<dbReference type="EMBL" id="JAPWDS010000003">
    <property type="protein sequence ID" value="KAJ5501925.1"/>
    <property type="molecule type" value="Genomic_DNA"/>
</dbReference>
<evidence type="ECO:0000313" key="3">
    <source>
        <dbReference type="Proteomes" id="UP001149954"/>
    </source>
</evidence>
<feature type="non-terminal residue" evidence="2">
    <location>
        <position position="1"/>
    </location>
</feature>
<gene>
    <name evidence="2" type="ORF">N7463_004799</name>
</gene>
<feature type="compositionally biased region" description="Low complexity" evidence="1">
    <location>
        <begin position="143"/>
        <end position="161"/>
    </location>
</feature>
<feature type="compositionally biased region" description="Basic and acidic residues" evidence="1">
    <location>
        <begin position="403"/>
        <end position="421"/>
    </location>
</feature>
<evidence type="ECO:0000256" key="1">
    <source>
        <dbReference type="SAM" id="MobiDB-lite"/>
    </source>
</evidence>
<reference evidence="2" key="2">
    <citation type="journal article" date="2023" name="IMA Fungus">
        <title>Comparative genomic study of the Penicillium genus elucidates a diverse pangenome and 15 lateral gene transfer events.</title>
        <authorList>
            <person name="Petersen C."/>
            <person name="Sorensen T."/>
            <person name="Nielsen M.R."/>
            <person name="Sondergaard T.E."/>
            <person name="Sorensen J.L."/>
            <person name="Fitzpatrick D.A."/>
            <person name="Frisvad J.C."/>
            <person name="Nielsen K.L."/>
        </authorList>
    </citation>
    <scope>NUCLEOTIDE SEQUENCE</scope>
    <source>
        <strain evidence="2">IBT 29495</strain>
    </source>
</reference>
<proteinExistence type="predicted"/>
<dbReference type="OrthoDB" id="2351940at2759"/>